<organism evidence="2 3">
    <name type="scientific">Bacillus taeanensis</name>
    <dbReference type="NCBI Taxonomy" id="273032"/>
    <lineage>
        <taxon>Bacteria</taxon>
        <taxon>Bacillati</taxon>
        <taxon>Bacillota</taxon>
        <taxon>Bacilli</taxon>
        <taxon>Bacillales</taxon>
        <taxon>Bacillaceae</taxon>
        <taxon>Bacillus</taxon>
    </lineage>
</organism>
<feature type="chain" id="PRO_5038859243" evidence="1">
    <location>
        <begin position="20"/>
        <end position="338"/>
    </location>
</feature>
<dbReference type="EMBL" id="QOCW01000029">
    <property type="protein sequence ID" value="RBW67844.1"/>
    <property type="molecule type" value="Genomic_DNA"/>
</dbReference>
<evidence type="ECO:0000256" key="1">
    <source>
        <dbReference type="SAM" id="SignalP"/>
    </source>
</evidence>
<evidence type="ECO:0000313" key="2">
    <source>
        <dbReference type="EMBL" id="RBW67844.1"/>
    </source>
</evidence>
<dbReference type="Proteomes" id="UP000253314">
    <property type="component" value="Unassembled WGS sequence"/>
</dbReference>
<gene>
    <name evidence="2" type="ORF">DS031_20070</name>
</gene>
<keyword evidence="1" id="KW-0732">Signal</keyword>
<dbReference type="PANTHER" id="PTHR37507:SF2">
    <property type="entry name" value="SPORULATION PROTEIN YDCC"/>
    <property type="match status" value="1"/>
</dbReference>
<dbReference type="InterPro" id="IPR052944">
    <property type="entry name" value="Sporulation_related"/>
</dbReference>
<dbReference type="PANTHER" id="PTHR37507">
    <property type="entry name" value="SPORULATION PROTEIN YDCC"/>
    <property type="match status" value="1"/>
</dbReference>
<protein>
    <submittedName>
        <fullName evidence="2">Outer membrane lipoprotein carrier protein LolA</fullName>
    </submittedName>
</protein>
<dbReference type="PROSITE" id="PS51257">
    <property type="entry name" value="PROKAR_LIPOPROTEIN"/>
    <property type="match status" value="1"/>
</dbReference>
<accession>A0A366XUP3</accession>
<feature type="signal peptide" evidence="1">
    <location>
        <begin position="1"/>
        <end position="19"/>
    </location>
</feature>
<name>A0A366XUP3_9BACI</name>
<keyword evidence="2" id="KW-0449">Lipoprotein</keyword>
<comment type="caution">
    <text evidence="2">The sequence shown here is derived from an EMBL/GenBank/DDBJ whole genome shotgun (WGS) entry which is preliminary data.</text>
</comment>
<sequence>MRKMRSVILILVVFLLALAGCGQKSQEDILGSLEEKWEKLDSYKAEATMTLETGDEPRIYQVEVWHKKPSYYRVKLQNADQEQSQIILRNDEGVFVLTPALNKSFRFQSEWPDNQSQVYLYESLINDILNDKERTFKVKEKEKDYTFTTKTNYQNKNLHEQEITLSGKTLAPEKVAIKDKDLNVLVTVEFKNVTFDHPFKEEDFDMQRNMTGAKLEIPTMAETDQQMEVMYPMYVPDGLVLSEEKELSVDGEEKVILSYTGDKSFTLIQQQARAAVETSTPVSMMYGEPVDLGFTIGVMNNQSISWMHKGMEFYLTSNNMDEDELAAVARSVQGMTVK</sequence>
<dbReference type="OrthoDB" id="9785380at2"/>
<proteinExistence type="predicted"/>
<reference evidence="2 3" key="1">
    <citation type="submission" date="2018-07" db="EMBL/GenBank/DDBJ databases">
        <title>Lottiidibacillus patelloidae gen. nov., sp. nov., isolated from the intestinal tract of a marine limpet and the reclassification of B. taeanensis BH030017T, B. algicola KMM 3737T and B. hwajinpoensis SW-72T as genus Lottiidibacillus.</title>
        <authorList>
            <person name="Liu R."/>
            <person name="Huang Z."/>
        </authorList>
    </citation>
    <scope>NUCLEOTIDE SEQUENCE [LARGE SCALE GENOMIC DNA]</scope>
    <source>
        <strain evidence="2 3">BH030017</strain>
    </source>
</reference>
<dbReference type="RefSeq" id="WP_113807987.1">
    <property type="nucleotide sequence ID" value="NZ_QOCW01000029.1"/>
</dbReference>
<dbReference type="InterPro" id="IPR029046">
    <property type="entry name" value="LolA/LolB/LppX"/>
</dbReference>
<evidence type="ECO:0000313" key="3">
    <source>
        <dbReference type="Proteomes" id="UP000253314"/>
    </source>
</evidence>
<dbReference type="AlphaFoldDB" id="A0A366XUP3"/>
<dbReference type="SUPFAM" id="SSF89392">
    <property type="entry name" value="Prokaryotic lipoproteins and lipoprotein localization factors"/>
    <property type="match status" value="1"/>
</dbReference>
<keyword evidence="3" id="KW-1185">Reference proteome</keyword>
<dbReference type="Gene3D" id="2.50.20.10">
    <property type="entry name" value="Lipoprotein localisation LolA/LolB/LppX"/>
    <property type="match status" value="1"/>
</dbReference>